<evidence type="ECO:0000313" key="3">
    <source>
        <dbReference type="EMBL" id="PDO10098.1"/>
    </source>
</evidence>
<dbReference type="PANTHER" id="PTHR33393">
    <property type="entry name" value="POLYGLUTAMINE SYNTHESIS ACCESSORY PROTEIN RV0574C-RELATED"/>
    <property type="match status" value="1"/>
</dbReference>
<sequence length="342" mass="37385">MKVTVAAVGDVLVHGAVYRDALRYGGGVRYDFDPMFAAVAPMLRSADVAFANQESVIGGQSIGLSDYPRFNSPFELGDALRRAGVDVVSMANNHALDRGVEALRTAWNYWRGLGICPAGVAFDDAGDGSCLLEIGGMRIALLAYTYGTNGIPQPADQPDLVRQIDVGRIRADVAAAEKRADAVVVSFHFGDEYQTFPNEQQKAVVREAVAAGADAVIGHHPHVLQPIERLTGREGESAVVAYSLGNFLAAQERNMPERRTGGVLLFDLVRSPSGKVRAENVGFLLTYILHDNWRQFRIVPLADALGDASLRDGRAYAERVRRHVSQWFPELRVFDRIPEKQP</sequence>
<dbReference type="EMBL" id="MOXJ01000020">
    <property type="protein sequence ID" value="PDO10098.1"/>
    <property type="molecule type" value="Genomic_DNA"/>
</dbReference>
<protein>
    <recommendedName>
        <fullName evidence="2">Capsule synthesis protein CapA domain-containing protein</fullName>
    </recommendedName>
</protein>
<dbReference type="PANTHER" id="PTHR33393:SF12">
    <property type="entry name" value="CAPSULE BIOSYNTHESIS PROTEIN CAPA"/>
    <property type="match status" value="1"/>
</dbReference>
<dbReference type="InterPro" id="IPR029052">
    <property type="entry name" value="Metallo-depent_PP-like"/>
</dbReference>
<dbReference type="CDD" id="cd07381">
    <property type="entry name" value="MPP_CapA"/>
    <property type="match status" value="1"/>
</dbReference>
<organism evidence="3 4">
    <name type="scientific">Candidatus Reconcilbacillus cellulovorans</name>
    <dbReference type="NCBI Taxonomy" id="1906605"/>
    <lineage>
        <taxon>Bacteria</taxon>
        <taxon>Bacillati</taxon>
        <taxon>Bacillota</taxon>
        <taxon>Bacilli</taxon>
        <taxon>Bacillales</taxon>
        <taxon>Paenibacillaceae</taxon>
        <taxon>Candidatus Reconcilbacillus</taxon>
    </lineage>
</organism>
<comment type="caution">
    <text evidence="3">The sequence shown here is derived from an EMBL/GenBank/DDBJ whole genome shotgun (WGS) entry which is preliminary data.</text>
</comment>
<dbReference type="Pfam" id="PF09587">
    <property type="entry name" value="PGA_cap"/>
    <property type="match status" value="1"/>
</dbReference>
<evidence type="ECO:0000313" key="4">
    <source>
        <dbReference type="Proteomes" id="UP000243688"/>
    </source>
</evidence>
<comment type="similarity">
    <text evidence="1">Belongs to the CapA family.</text>
</comment>
<proteinExistence type="inferred from homology"/>
<dbReference type="InterPro" id="IPR019079">
    <property type="entry name" value="Capsule_synth_CapA"/>
</dbReference>
<dbReference type="AlphaFoldDB" id="A0A2A6DYE4"/>
<dbReference type="Gene3D" id="3.60.21.10">
    <property type="match status" value="1"/>
</dbReference>
<dbReference type="InterPro" id="IPR052169">
    <property type="entry name" value="CW_Biosynth-Accessory"/>
</dbReference>
<reference evidence="3 4" key="1">
    <citation type="submission" date="2016-12" db="EMBL/GenBank/DDBJ databases">
        <title>Candidatus Reconcilibacillus cellulovorans genome.</title>
        <authorList>
            <person name="Kolinko S."/>
            <person name="Wu Y.-W."/>
            <person name="Tachea F."/>
            <person name="Denzel E."/>
            <person name="Hiras J."/>
            <person name="Baecker N."/>
            <person name="Chan L.J."/>
            <person name="Eichorst S.A."/>
            <person name="Frey D."/>
            <person name="Adams P.D."/>
            <person name="Pray T."/>
            <person name="Tanjore D."/>
            <person name="Petzold C.J."/>
            <person name="Gladden J.M."/>
            <person name="Simmons B.A."/>
            <person name="Singer S.W."/>
        </authorList>
    </citation>
    <scope>NUCLEOTIDE SEQUENCE [LARGE SCALE GENOMIC DNA]</scope>
    <source>
        <strain evidence="3">JTherm</strain>
    </source>
</reference>
<gene>
    <name evidence="3" type="ORF">BLM47_09085</name>
</gene>
<dbReference type="SUPFAM" id="SSF56300">
    <property type="entry name" value="Metallo-dependent phosphatases"/>
    <property type="match status" value="1"/>
</dbReference>
<accession>A0A2A6DYE4</accession>
<evidence type="ECO:0000256" key="1">
    <source>
        <dbReference type="ARBA" id="ARBA00005662"/>
    </source>
</evidence>
<feature type="domain" description="Capsule synthesis protein CapA" evidence="2">
    <location>
        <begin position="4"/>
        <end position="251"/>
    </location>
</feature>
<dbReference type="Proteomes" id="UP000243688">
    <property type="component" value="Unassembled WGS sequence"/>
</dbReference>
<dbReference type="SMART" id="SM00854">
    <property type="entry name" value="PGA_cap"/>
    <property type="match status" value="1"/>
</dbReference>
<name>A0A2A6DYE4_9BACL</name>
<evidence type="ECO:0000259" key="2">
    <source>
        <dbReference type="SMART" id="SM00854"/>
    </source>
</evidence>